<dbReference type="InterPro" id="IPR036736">
    <property type="entry name" value="ACP-like_sf"/>
</dbReference>
<dbReference type="SUPFAM" id="SSF47336">
    <property type="entry name" value="ACP-like"/>
    <property type="match status" value="1"/>
</dbReference>
<dbReference type="InterPro" id="IPR013217">
    <property type="entry name" value="Methyltransf_12"/>
</dbReference>
<comment type="caution">
    <text evidence="6">The sequence shown here is derived from an EMBL/GenBank/DDBJ whole genome shotgun (WGS) entry which is preliminary data.</text>
</comment>
<accession>A0A0F3IKA2</accession>
<evidence type="ECO:0000256" key="1">
    <source>
        <dbReference type="ARBA" id="ARBA00006484"/>
    </source>
</evidence>
<dbReference type="EMBL" id="LAJX01000059">
    <property type="protein sequence ID" value="KJV07126.1"/>
    <property type="molecule type" value="Genomic_DNA"/>
</dbReference>
<dbReference type="InterPro" id="IPR029063">
    <property type="entry name" value="SAM-dependent_MTases_sf"/>
</dbReference>
<dbReference type="OrthoDB" id="9760689at2"/>
<dbReference type="Gene3D" id="3.40.50.150">
    <property type="entry name" value="Vaccinia Virus protein VP39"/>
    <property type="match status" value="1"/>
</dbReference>
<evidence type="ECO:0000256" key="4">
    <source>
        <dbReference type="ARBA" id="ARBA00023268"/>
    </source>
</evidence>
<dbReference type="GO" id="GO:0004312">
    <property type="term" value="F:fatty acid synthase activity"/>
    <property type="evidence" value="ECO:0007669"/>
    <property type="project" value="TreeGrafter"/>
</dbReference>
<dbReference type="InterPro" id="IPR009081">
    <property type="entry name" value="PP-bd_ACP"/>
</dbReference>
<dbReference type="InterPro" id="IPR036291">
    <property type="entry name" value="NAD(P)-bd_dom_sf"/>
</dbReference>
<evidence type="ECO:0000313" key="7">
    <source>
        <dbReference type="Proteomes" id="UP000033684"/>
    </source>
</evidence>
<evidence type="ECO:0000259" key="5">
    <source>
        <dbReference type="PROSITE" id="PS50075"/>
    </source>
</evidence>
<dbReference type="Proteomes" id="UP000033684">
    <property type="component" value="Unassembled WGS sequence"/>
</dbReference>
<dbReference type="InterPro" id="IPR050091">
    <property type="entry name" value="PKS_NRPS_Biosynth_Enz"/>
</dbReference>
<evidence type="ECO:0000256" key="2">
    <source>
        <dbReference type="ARBA" id="ARBA00022450"/>
    </source>
</evidence>
<dbReference type="PANTHER" id="PTHR43775">
    <property type="entry name" value="FATTY ACID SYNTHASE"/>
    <property type="match status" value="1"/>
</dbReference>
<dbReference type="InterPro" id="IPR057326">
    <property type="entry name" value="KR_dom"/>
</dbReference>
<name>A0A0F3IKA2_9GAMM</name>
<dbReference type="PATRIC" id="fig|1632867.3.peg.4812"/>
<dbReference type="Pfam" id="PF08659">
    <property type="entry name" value="KR"/>
    <property type="match status" value="1"/>
</dbReference>
<dbReference type="Gene3D" id="1.10.1200.10">
    <property type="entry name" value="ACP-like"/>
    <property type="match status" value="1"/>
</dbReference>
<protein>
    <recommendedName>
        <fullName evidence="5">Carrier domain-containing protein</fullName>
    </recommendedName>
</protein>
<dbReference type="SUPFAM" id="SSF51735">
    <property type="entry name" value="NAD(P)-binding Rossmann-fold domains"/>
    <property type="match status" value="1"/>
</dbReference>
<dbReference type="SMART" id="SM01294">
    <property type="entry name" value="PKS_PP_betabranch"/>
    <property type="match status" value="1"/>
</dbReference>
<dbReference type="SUPFAM" id="SSF53335">
    <property type="entry name" value="S-adenosyl-L-methionine-dependent methyltransferases"/>
    <property type="match status" value="1"/>
</dbReference>
<dbReference type="PANTHER" id="PTHR43775:SF37">
    <property type="entry name" value="SI:DKEY-61P9.11"/>
    <property type="match status" value="1"/>
</dbReference>
<dbReference type="InterPro" id="IPR013968">
    <property type="entry name" value="PKS_KR"/>
</dbReference>
<comment type="similarity">
    <text evidence="1">Belongs to the short-chain dehydrogenases/reductases (SDR) family.</text>
</comment>
<dbReference type="Gene3D" id="3.40.50.720">
    <property type="entry name" value="NAD(P)-binding Rossmann-like Domain"/>
    <property type="match status" value="1"/>
</dbReference>
<dbReference type="GO" id="GO:0071770">
    <property type="term" value="P:DIM/DIP cell wall layer assembly"/>
    <property type="evidence" value="ECO:0007669"/>
    <property type="project" value="TreeGrafter"/>
</dbReference>
<sequence>MRKAHPTLVNPTAGGITGLAYALAQSEHRFHVRNIDLSAEDLTDSALWRRVIAEPSTDRGDVVKLWGGGRYAQTITPMLFSRIAETSRHTGSATAPALLYYMPSLALMDCRYPGYREVNTTNVLETGLITEGVYVILGGAGTVGRVITRLLQQRYQAKVIWLGRRPESDSKLQAQLNAFATPPYYVQADANDLASLSTALQTIQQQYPHINGAMFSGIVFDFDNSIAHTSEAQFNQILTVKTQGVVNFYQTFAPLVSDFLVYFSSGQAFSFSGAAQLSAYAAGITFADSFVHAAAQLTSATPPVGAINWGFWQSSLEEWPLDYAINSLSDEQGFTALERFTALLRQGVCRQLLCLNASEPVRAMMPVPLQQQIRLADGLTQSKTGFAEAVQALAQQPKPELATILNNPDQAKLLNLLARAVLARIEVLNSASLHRDALYQRWWQQTLTMLDQAGLIHYEQPGYRLTELGQHACLNAWPTWQTEKAYFINNAETRALALLLDDCLTALPAVLTGQVPATDVLFPNGSTEKVAGIYQKNQRVDYFNAVLADSAEAFIQQRLAVNSNRPLRILEIGAGTGGTTAMVLNRLSPYYDNIEQYAYTDISKAFLHHGQQHYGQHPFMRYALLNIEQAPDTQDFVLGHYDVVIAANVLHATGDIRSVLSHAKALLNQGGVLLLNEISDTNWLSHLTFGLLKGWWLYQDAELRMSGSPGLTPNAWRQQLLSLGFRAVYFPAESAHRLGQQIIAATSDGLVTCTPQKSVATCVESVATTTIKPNTVQAQDNAAQTIQSAIKQALSEALKAPLTSLENHIPFSDYGLDSILGVGFIKQVNQVLKLNMNTAIIFDYSTIEQLTDYIVKTYPGITPTAEPDTELARRFFNGELGVGEVLDKALLSRF</sequence>
<gene>
    <name evidence="6" type="ORF">VZ94_06825</name>
</gene>
<dbReference type="SMART" id="SM00823">
    <property type="entry name" value="PKS_PP"/>
    <property type="match status" value="1"/>
</dbReference>
<organism evidence="6 7">
    <name type="scientific">Methylocucumis oryzae</name>
    <dbReference type="NCBI Taxonomy" id="1632867"/>
    <lineage>
        <taxon>Bacteria</taxon>
        <taxon>Pseudomonadati</taxon>
        <taxon>Pseudomonadota</taxon>
        <taxon>Gammaproteobacteria</taxon>
        <taxon>Methylococcales</taxon>
        <taxon>Methylococcaceae</taxon>
        <taxon>Methylocucumis</taxon>
    </lineage>
</organism>
<feature type="domain" description="Carrier" evidence="5">
    <location>
        <begin position="781"/>
        <end position="858"/>
    </location>
</feature>
<reference evidence="6 7" key="2">
    <citation type="journal article" date="2016" name="Microb. Ecol.">
        <title>Genome Characteristics of a Novel Type I Methanotroph (Sn10-6) Isolated from a Flooded Indian Rice Field.</title>
        <authorList>
            <person name="Rahalkar M.C."/>
            <person name="Pandit P.S."/>
            <person name="Dhakephalkar P.K."/>
            <person name="Pore S."/>
            <person name="Arora P."/>
            <person name="Kapse N."/>
        </authorList>
    </citation>
    <scope>NUCLEOTIDE SEQUENCE [LARGE SCALE GENOMIC DNA]</scope>
    <source>
        <strain evidence="6 7">Sn10-6</strain>
    </source>
</reference>
<evidence type="ECO:0000313" key="6">
    <source>
        <dbReference type="EMBL" id="KJV07126.1"/>
    </source>
</evidence>
<keyword evidence="3" id="KW-0597">Phosphoprotein</keyword>
<dbReference type="GO" id="GO:0031177">
    <property type="term" value="F:phosphopantetheine binding"/>
    <property type="evidence" value="ECO:0007669"/>
    <property type="project" value="InterPro"/>
</dbReference>
<dbReference type="GO" id="GO:0005886">
    <property type="term" value="C:plasma membrane"/>
    <property type="evidence" value="ECO:0007669"/>
    <property type="project" value="TreeGrafter"/>
</dbReference>
<dbReference type="Pfam" id="PF08242">
    <property type="entry name" value="Methyltransf_12"/>
    <property type="match status" value="1"/>
</dbReference>
<dbReference type="SMART" id="SM00822">
    <property type="entry name" value="PKS_KR"/>
    <property type="match status" value="1"/>
</dbReference>
<keyword evidence="7" id="KW-1185">Reference proteome</keyword>
<dbReference type="GO" id="GO:0006633">
    <property type="term" value="P:fatty acid biosynthetic process"/>
    <property type="evidence" value="ECO:0007669"/>
    <property type="project" value="TreeGrafter"/>
</dbReference>
<dbReference type="AlphaFoldDB" id="A0A0F3IKA2"/>
<dbReference type="GO" id="GO:0005737">
    <property type="term" value="C:cytoplasm"/>
    <property type="evidence" value="ECO:0007669"/>
    <property type="project" value="TreeGrafter"/>
</dbReference>
<keyword evidence="2" id="KW-0596">Phosphopantetheine</keyword>
<dbReference type="PROSITE" id="PS50075">
    <property type="entry name" value="CARRIER"/>
    <property type="match status" value="1"/>
</dbReference>
<dbReference type="Pfam" id="PF00550">
    <property type="entry name" value="PP-binding"/>
    <property type="match status" value="1"/>
</dbReference>
<keyword evidence="4" id="KW-0511">Multifunctional enzyme</keyword>
<reference evidence="7" key="1">
    <citation type="submission" date="2015-03" db="EMBL/GenBank/DDBJ databases">
        <title>Draft genome sequence of a novel methanotroph (Sn10-6) isolated from flooded ricefield rhizosphere in India.</title>
        <authorList>
            <person name="Pandit P.S."/>
            <person name="Pore S.D."/>
            <person name="Arora P."/>
            <person name="Kapse N.G."/>
            <person name="Dhakephalkar P.K."/>
            <person name="Rahalkar M.C."/>
        </authorList>
    </citation>
    <scope>NUCLEOTIDE SEQUENCE [LARGE SCALE GENOMIC DNA]</scope>
    <source>
        <strain evidence="7">Sn10-6</strain>
    </source>
</reference>
<dbReference type="RefSeq" id="WP_045778660.1">
    <property type="nucleotide sequence ID" value="NZ_LAJX01000059.1"/>
</dbReference>
<evidence type="ECO:0000256" key="3">
    <source>
        <dbReference type="ARBA" id="ARBA00022553"/>
    </source>
</evidence>
<dbReference type="CDD" id="cd02440">
    <property type="entry name" value="AdoMet_MTases"/>
    <property type="match status" value="1"/>
</dbReference>
<dbReference type="InterPro" id="IPR020806">
    <property type="entry name" value="PKS_PP-bd"/>
</dbReference>
<proteinExistence type="inferred from homology"/>